<comment type="caution">
    <text evidence="1">The sequence shown here is derived from an EMBL/GenBank/DDBJ whole genome shotgun (WGS) entry which is preliminary data.</text>
</comment>
<proteinExistence type="predicted"/>
<protein>
    <submittedName>
        <fullName evidence="1">Uncharacterized protein</fullName>
    </submittedName>
</protein>
<sequence>MKHMIVQIICLGMLCQVDGTAIKRQTSDGGGQLSPEPSSGTIPNTAEDATAMLNDMIDTGAANETLCVYSNSSINPACIENSNTSQPLLVQPEEIKAQDAPLFMDIVNASESENPLSDATSELARVAGLDIGAIDTQLRNDSKVTELTGIPPPDAPNLLSRDTNWRAVAETRARAALINNLGRLLQVYGAPMPVVTDLSNLGMCGQTSRSIIDSCKQGVRAQVAACKQKLIDAIAQCKDNVGRTIDACKKRYSRWDPRKLSCEPQRKPLELGCEARRLNVPLCEFDRLNAACCEGTRPQAQSMCYAGFSAAEIEKQSQSVQQKCAIAVAIAKSATKSYLTGQAVGILSQLRTVREIQQGTQLVQKLQNAQKNYQSFAQGVTAVTEGRINDAQQLLGTFRSQLPSPISNAAAWGDAAQALASRKSNELLKAACGAVGDIQVLSKAVEQIERFKSVQKTLLSIQSAARECSWQTRLNPENFGGFREVRSEQQVRAAIAAYERFIAAEMREFAQCRAVFDRVTKLININF</sequence>
<dbReference type="Proteomes" id="UP001177260">
    <property type="component" value="Unassembled WGS sequence"/>
</dbReference>
<keyword evidence="2" id="KW-1185">Reference proteome</keyword>
<evidence type="ECO:0000313" key="2">
    <source>
        <dbReference type="Proteomes" id="UP001177260"/>
    </source>
</evidence>
<accession>A0ACC3AQH0</accession>
<gene>
    <name evidence="1" type="ORF">N8T08_011088</name>
</gene>
<reference evidence="1 2" key="1">
    <citation type="journal article" date="2023" name="ACS Omega">
        <title>Identification of the Neoaspergillic Acid Biosynthesis Gene Cluster by Establishing an In Vitro CRISPR-Ribonucleoprotein Genetic System in Aspergillus melleus.</title>
        <authorList>
            <person name="Yuan B."/>
            <person name="Grau M.F."/>
            <person name="Murata R.M."/>
            <person name="Torok T."/>
            <person name="Venkateswaran K."/>
            <person name="Stajich J.E."/>
            <person name="Wang C.C.C."/>
        </authorList>
    </citation>
    <scope>NUCLEOTIDE SEQUENCE [LARGE SCALE GENOMIC DNA]</scope>
    <source>
        <strain evidence="1 2">IMV 1140</strain>
    </source>
</reference>
<evidence type="ECO:0000313" key="1">
    <source>
        <dbReference type="EMBL" id="KAK1139843.1"/>
    </source>
</evidence>
<organism evidence="1 2">
    <name type="scientific">Aspergillus melleus</name>
    <dbReference type="NCBI Taxonomy" id="138277"/>
    <lineage>
        <taxon>Eukaryota</taxon>
        <taxon>Fungi</taxon>
        <taxon>Dikarya</taxon>
        <taxon>Ascomycota</taxon>
        <taxon>Pezizomycotina</taxon>
        <taxon>Eurotiomycetes</taxon>
        <taxon>Eurotiomycetidae</taxon>
        <taxon>Eurotiales</taxon>
        <taxon>Aspergillaceae</taxon>
        <taxon>Aspergillus</taxon>
        <taxon>Aspergillus subgen. Circumdati</taxon>
    </lineage>
</organism>
<name>A0ACC3AQH0_9EURO</name>
<dbReference type="EMBL" id="JAOPJF010000096">
    <property type="protein sequence ID" value="KAK1139843.1"/>
    <property type="molecule type" value="Genomic_DNA"/>
</dbReference>